<evidence type="ECO:0000256" key="1">
    <source>
        <dbReference type="ARBA" id="ARBA00011069"/>
    </source>
</evidence>
<feature type="compositionally biased region" description="Basic and acidic residues" evidence="2">
    <location>
        <begin position="284"/>
        <end position="297"/>
    </location>
</feature>
<evidence type="ECO:0000313" key="3">
    <source>
        <dbReference type="EMBL" id="EFC46476.1"/>
    </source>
</evidence>
<dbReference type="GO" id="GO:0000398">
    <property type="term" value="P:mRNA splicing, via spliceosome"/>
    <property type="evidence" value="ECO:0007669"/>
    <property type="project" value="TreeGrafter"/>
</dbReference>
<dbReference type="VEuPathDB" id="AmoebaDB:NAEGRDRAFT_47716"/>
<accession>D2V9K2</accession>
<dbReference type="GO" id="GO:0003723">
    <property type="term" value="F:RNA binding"/>
    <property type="evidence" value="ECO:0007669"/>
    <property type="project" value="TreeGrafter"/>
</dbReference>
<evidence type="ECO:0000256" key="2">
    <source>
        <dbReference type="SAM" id="MobiDB-lite"/>
    </source>
</evidence>
<dbReference type="EMBL" id="GG738858">
    <property type="protein sequence ID" value="EFC46476.1"/>
    <property type="molecule type" value="Genomic_DNA"/>
</dbReference>
<dbReference type="AlphaFoldDB" id="D2V9K2"/>
<feature type="region of interest" description="Disordered" evidence="2">
    <location>
        <begin position="284"/>
        <end position="320"/>
    </location>
</feature>
<dbReference type="eggNOG" id="KOG2654">
    <property type="taxonomic scope" value="Eukaryota"/>
</dbReference>
<dbReference type="FunCoup" id="D2V9K2">
    <property type="interactions" value="56"/>
</dbReference>
<dbReference type="PANTHER" id="PTHR31809:SF0">
    <property type="entry name" value="BUD13 HOMOLOG"/>
    <property type="match status" value="1"/>
</dbReference>
<feature type="compositionally biased region" description="Acidic residues" evidence="2">
    <location>
        <begin position="51"/>
        <end position="64"/>
    </location>
</feature>
<protein>
    <submittedName>
        <fullName evidence="3">Predicted protein</fullName>
    </submittedName>
</protein>
<feature type="compositionally biased region" description="Basic and acidic residues" evidence="2">
    <location>
        <begin position="305"/>
        <end position="315"/>
    </location>
</feature>
<sequence length="358" mass="41722">MPISDKAYLAKYLKPATGSSGSSDSWMEEKKRKVEKDSKIIIPKSYGRADSDEEDDDQVDDEQEVMNQVGEKGSTGSSSEPLENQLKRKRHDSDDEDEDLSPVREPVVNRNDAPSKRRHDSDDDEDLSPPRPSKESVVQKKRHDSDDEDLSPVREPVTKRRHDSDDDLSPVRGSTRSEAKSDAHSTAKETSENQTVYRHPETKKIITFEEYSELMKKKKRQTKKITQNEITWAKGLKQQEERQEMISEFDSIKSGEYKPIYETDSSYNQLLKEQLKEEDPMARLITEKKKNQQDSKKSKTKKKKFYDGPHPENRFNIKPGWRWDGVDRSNGFENQYFKHMNNVKDREDREFLWSNADL</sequence>
<feature type="region of interest" description="Disordered" evidence="2">
    <location>
        <begin position="1"/>
        <end position="201"/>
    </location>
</feature>
<keyword evidence="4" id="KW-1185">Reference proteome</keyword>
<proteinExistence type="inferred from homology"/>
<dbReference type="PANTHER" id="PTHR31809">
    <property type="entry name" value="BUD13 HOMOLOG"/>
    <property type="match status" value="1"/>
</dbReference>
<feature type="compositionally biased region" description="Basic and acidic residues" evidence="2">
    <location>
        <begin position="175"/>
        <end position="191"/>
    </location>
</feature>
<dbReference type="InterPro" id="IPR051112">
    <property type="entry name" value="CWC26_splicing_factor"/>
</dbReference>
<dbReference type="KEGG" id="ngr:NAEGRDRAFT_47716"/>
<evidence type="ECO:0000313" key="4">
    <source>
        <dbReference type="Proteomes" id="UP000006671"/>
    </source>
</evidence>
<organism evidence="4">
    <name type="scientific">Naegleria gruberi</name>
    <name type="common">Amoeba</name>
    <dbReference type="NCBI Taxonomy" id="5762"/>
    <lineage>
        <taxon>Eukaryota</taxon>
        <taxon>Discoba</taxon>
        <taxon>Heterolobosea</taxon>
        <taxon>Tetramitia</taxon>
        <taxon>Eutetramitia</taxon>
        <taxon>Vahlkampfiidae</taxon>
        <taxon>Naegleria</taxon>
    </lineage>
</organism>
<dbReference type="OrthoDB" id="6022at2759"/>
<reference evidence="3 4" key="1">
    <citation type="journal article" date="2010" name="Cell">
        <title>The genome of Naegleria gruberi illuminates early eukaryotic versatility.</title>
        <authorList>
            <person name="Fritz-Laylin L.K."/>
            <person name="Prochnik S.E."/>
            <person name="Ginger M.L."/>
            <person name="Dacks J.B."/>
            <person name="Carpenter M.L."/>
            <person name="Field M.C."/>
            <person name="Kuo A."/>
            <person name="Paredez A."/>
            <person name="Chapman J."/>
            <person name="Pham J."/>
            <person name="Shu S."/>
            <person name="Neupane R."/>
            <person name="Cipriano M."/>
            <person name="Mancuso J."/>
            <person name="Tu H."/>
            <person name="Salamov A."/>
            <person name="Lindquist E."/>
            <person name="Shapiro H."/>
            <person name="Lucas S."/>
            <person name="Grigoriev I.V."/>
            <person name="Cande W.Z."/>
            <person name="Fulton C."/>
            <person name="Rokhsar D.S."/>
            <person name="Dawson S.C."/>
        </authorList>
    </citation>
    <scope>NUCLEOTIDE SEQUENCE [LARGE SCALE GENOMIC DNA]</scope>
    <source>
        <strain evidence="3 4">NEG-M</strain>
    </source>
</reference>
<dbReference type="GO" id="GO:0070274">
    <property type="term" value="C:RES complex"/>
    <property type="evidence" value="ECO:0007669"/>
    <property type="project" value="TreeGrafter"/>
</dbReference>
<dbReference type="GO" id="GO:0005684">
    <property type="term" value="C:U2-type spliceosomal complex"/>
    <property type="evidence" value="ECO:0007669"/>
    <property type="project" value="TreeGrafter"/>
</dbReference>
<dbReference type="Pfam" id="PF09736">
    <property type="entry name" value="Bud13"/>
    <property type="match status" value="1"/>
</dbReference>
<dbReference type="RefSeq" id="XP_002679220.1">
    <property type="nucleotide sequence ID" value="XM_002679174.1"/>
</dbReference>
<dbReference type="Proteomes" id="UP000006671">
    <property type="component" value="Unassembled WGS sequence"/>
</dbReference>
<dbReference type="InParanoid" id="D2V9K2"/>
<feature type="compositionally biased region" description="Basic and acidic residues" evidence="2">
    <location>
        <begin position="27"/>
        <end position="39"/>
    </location>
</feature>
<dbReference type="OMA" id="CRYQTPY"/>
<gene>
    <name evidence="3" type="ORF">NAEGRDRAFT_47716</name>
</gene>
<comment type="similarity">
    <text evidence="1">Belongs to the CWC26 family.</text>
</comment>
<dbReference type="GeneID" id="8859842"/>
<dbReference type="STRING" id="5762.D2V9K2"/>
<name>D2V9K2_NAEGR</name>
<dbReference type="InterPro" id="IPR018609">
    <property type="entry name" value="Bud13"/>
</dbReference>